<evidence type="ECO:0000256" key="1">
    <source>
        <dbReference type="SAM" id="MobiDB-lite"/>
    </source>
</evidence>
<evidence type="ECO:0008006" key="4">
    <source>
        <dbReference type="Google" id="ProtNLM"/>
    </source>
</evidence>
<organism evidence="2 3">
    <name type="scientific">Actinacidiphila acididurans</name>
    <dbReference type="NCBI Taxonomy" id="2784346"/>
    <lineage>
        <taxon>Bacteria</taxon>
        <taxon>Bacillati</taxon>
        <taxon>Actinomycetota</taxon>
        <taxon>Actinomycetes</taxon>
        <taxon>Kitasatosporales</taxon>
        <taxon>Streptomycetaceae</taxon>
        <taxon>Actinacidiphila</taxon>
    </lineage>
</organism>
<proteinExistence type="predicted"/>
<dbReference type="RefSeq" id="WP_205356464.1">
    <property type="nucleotide sequence ID" value="NZ_JADKYB010000004.1"/>
</dbReference>
<reference evidence="2 3" key="1">
    <citation type="submission" date="2021-01" db="EMBL/GenBank/DDBJ databases">
        <title>Streptomyces acididurans sp. nov., isolated from a peat swamp forest soil.</title>
        <authorList>
            <person name="Chantavorakit T."/>
            <person name="Duangmal K."/>
        </authorList>
    </citation>
    <scope>NUCLEOTIDE SEQUENCE [LARGE SCALE GENOMIC DNA]</scope>
    <source>
        <strain evidence="2 3">KK5PA1</strain>
    </source>
</reference>
<name>A0ABS2TPY7_9ACTN</name>
<sequence length="110" mass="11846">MNRAPDLRLIAETAARAAAGVPGVAYFSPRLTDRLRPARPSAGRTPGVRVVPRDTPHRTDIEISLAVRGGHQATAVARDVRLAVFEALHAEYPRVWATEVTVSITVTAIV</sequence>
<protein>
    <recommendedName>
        <fullName evidence="4">Asp23/Gls24 family envelope stress response protein</fullName>
    </recommendedName>
</protein>
<dbReference type="Proteomes" id="UP000749040">
    <property type="component" value="Unassembled WGS sequence"/>
</dbReference>
<comment type="caution">
    <text evidence="2">The sequence shown here is derived from an EMBL/GenBank/DDBJ whole genome shotgun (WGS) entry which is preliminary data.</text>
</comment>
<dbReference type="EMBL" id="JADKYB010000004">
    <property type="protein sequence ID" value="MBM9504581.1"/>
    <property type="molecule type" value="Genomic_DNA"/>
</dbReference>
<evidence type="ECO:0000313" key="3">
    <source>
        <dbReference type="Proteomes" id="UP000749040"/>
    </source>
</evidence>
<evidence type="ECO:0000313" key="2">
    <source>
        <dbReference type="EMBL" id="MBM9504581.1"/>
    </source>
</evidence>
<gene>
    <name evidence="2" type="ORF">ITX44_08530</name>
</gene>
<feature type="region of interest" description="Disordered" evidence="1">
    <location>
        <begin position="35"/>
        <end position="54"/>
    </location>
</feature>
<keyword evidence="3" id="KW-1185">Reference proteome</keyword>
<accession>A0ABS2TPY7</accession>